<dbReference type="PANTHER" id="PTHR38553">
    <property type="entry name" value="PROTEIN CBG19621"/>
    <property type="match status" value="1"/>
</dbReference>
<dbReference type="EMBL" id="MRZV01000015">
    <property type="protein sequence ID" value="PIK62275.1"/>
    <property type="molecule type" value="Genomic_DNA"/>
</dbReference>
<evidence type="ECO:0000313" key="4">
    <source>
        <dbReference type="Proteomes" id="UP000230750"/>
    </source>
</evidence>
<organism evidence="3 4">
    <name type="scientific">Stichopus japonicus</name>
    <name type="common">Sea cucumber</name>
    <dbReference type="NCBI Taxonomy" id="307972"/>
    <lineage>
        <taxon>Eukaryota</taxon>
        <taxon>Metazoa</taxon>
        <taxon>Echinodermata</taxon>
        <taxon>Eleutherozoa</taxon>
        <taxon>Echinozoa</taxon>
        <taxon>Holothuroidea</taxon>
        <taxon>Aspidochirotacea</taxon>
        <taxon>Aspidochirotida</taxon>
        <taxon>Stichopodidae</taxon>
        <taxon>Apostichopus</taxon>
    </lineage>
</organism>
<name>A0A2G8LPV5_STIJA</name>
<feature type="transmembrane region" description="Helical" evidence="2">
    <location>
        <begin position="118"/>
        <end position="134"/>
    </location>
</feature>
<evidence type="ECO:0000313" key="3">
    <source>
        <dbReference type="EMBL" id="PIK62275.1"/>
    </source>
</evidence>
<gene>
    <name evidence="3" type="ORF">BSL78_00798</name>
</gene>
<dbReference type="Proteomes" id="UP000230750">
    <property type="component" value="Unassembled WGS sequence"/>
</dbReference>
<dbReference type="OrthoDB" id="5818871at2759"/>
<comment type="caution">
    <text evidence="3">The sequence shown here is derived from an EMBL/GenBank/DDBJ whole genome shotgun (WGS) entry which is preliminary data.</text>
</comment>
<feature type="transmembrane region" description="Helical" evidence="2">
    <location>
        <begin position="268"/>
        <end position="292"/>
    </location>
</feature>
<proteinExistence type="predicted"/>
<feature type="transmembrane region" description="Helical" evidence="2">
    <location>
        <begin position="185"/>
        <end position="207"/>
    </location>
</feature>
<feature type="transmembrane region" description="Helical" evidence="2">
    <location>
        <begin position="146"/>
        <end position="170"/>
    </location>
</feature>
<sequence length="355" mass="40805">MTSNMGTVEVLRPTPIVEDVSIGTAAELTATTKKKSTFSSTTASATFSVLTCARNGLLSLFIVFLGFLFLMRIYNVHRHNHRYYHQMFVYSIAVIECILVTVHWVYMHMIQVEAIVQYLRLVQLLVICHFYLSRATRLLRWERSKIFLLIAMGLFFMYFTSIVIVTIVAASTRQTTTLMSCRDPFWLFLSIAECVLVQMFLISGFYITKRMNQVVTLESSRRSQIFDLWSIICAFEVASIASLVYNIVMLTEANGSNCSDVYNSNELIYSVVYIFLMIFTIFIPLLTLLLVFHPIDRETDENRPLLPSRSVFQPAFLSRADHQRIYRVGRRVSYSESSIQAPPQPSGQYRQSLIS</sequence>
<evidence type="ECO:0000256" key="1">
    <source>
        <dbReference type="SAM" id="MobiDB-lite"/>
    </source>
</evidence>
<keyword evidence="2" id="KW-1133">Transmembrane helix</keyword>
<keyword evidence="2" id="KW-0812">Transmembrane</keyword>
<feature type="region of interest" description="Disordered" evidence="1">
    <location>
        <begin position="336"/>
        <end position="355"/>
    </location>
</feature>
<feature type="transmembrane region" description="Helical" evidence="2">
    <location>
        <begin position="87"/>
        <end position="106"/>
    </location>
</feature>
<reference evidence="3 4" key="1">
    <citation type="journal article" date="2017" name="PLoS Biol.">
        <title>The sea cucumber genome provides insights into morphological evolution and visceral regeneration.</title>
        <authorList>
            <person name="Zhang X."/>
            <person name="Sun L."/>
            <person name="Yuan J."/>
            <person name="Sun Y."/>
            <person name="Gao Y."/>
            <person name="Zhang L."/>
            <person name="Li S."/>
            <person name="Dai H."/>
            <person name="Hamel J.F."/>
            <person name="Liu C."/>
            <person name="Yu Y."/>
            <person name="Liu S."/>
            <person name="Lin W."/>
            <person name="Guo K."/>
            <person name="Jin S."/>
            <person name="Xu P."/>
            <person name="Storey K.B."/>
            <person name="Huan P."/>
            <person name="Zhang T."/>
            <person name="Zhou Y."/>
            <person name="Zhang J."/>
            <person name="Lin C."/>
            <person name="Li X."/>
            <person name="Xing L."/>
            <person name="Huo D."/>
            <person name="Sun M."/>
            <person name="Wang L."/>
            <person name="Mercier A."/>
            <person name="Li F."/>
            <person name="Yang H."/>
            <person name="Xiang J."/>
        </authorList>
    </citation>
    <scope>NUCLEOTIDE SEQUENCE [LARGE SCALE GENOMIC DNA]</scope>
    <source>
        <strain evidence="3">Shaxun</strain>
        <tissue evidence="3">Muscle</tissue>
    </source>
</reference>
<keyword evidence="2" id="KW-0472">Membrane</keyword>
<evidence type="ECO:0000256" key="2">
    <source>
        <dbReference type="SAM" id="Phobius"/>
    </source>
</evidence>
<feature type="transmembrane region" description="Helical" evidence="2">
    <location>
        <begin position="56"/>
        <end position="75"/>
    </location>
</feature>
<protein>
    <submittedName>
        <fullName evidence="3">Uncharacterized protein</fullName>
    </submittedName>
</protein>
<dbReference type="PANTHER" id="PTHR38553:SF1">
    <property type="entry name" value="G PROTEIN-COUPLED RECEPTOR"/>
    <property type="match status" value="1"/>
</dbReference>
<keyword evidence="4" id="KW-1185">Reference proteome</keyword>
<dbReference type="AlphaFoldDB" id="A0A2G8LPV5"/>
<accession>A0A2G8LPV5</accession>
<feature type="transmembrane region" description="Helical" evidence="2">
    <location>
        <begin position="228"/>
        <end position="248"/>
    </location>
</feature>